<keyword evidence="1" id="KW-1133">Transmembrane helix</keyword>
<organism evidence="2 3">
    <name type="scientific">Gillisia hiemivivida</name>
    <dbReference type="NCBI Taxonomy" id="291190"/>
    <lineage>
        <taxon>Bacteria</taxon>
        <taxon>Pseudomonadati</taxon>
        <taxon>Bacteroidota</taxon>
        <taxon>Flavobacteriia</taxon>
        <taxon>Flavobacteriales</taxon>
        <taxon>Flavobacteriaceae</taxon>
        <taxon>Gillisia</taxon>
    </lineage>
</organism>
<dbReference type="Proteomes" id="UP000321367">
    <property type="component" value="Unassembled WGS sequence"/>
</dbReference>
<reference evidence="2 3" key="1">
    <citation type="submission" date="2019-08" db="EMBL/GenBank/DDBJ databases">
        <title>Genome sequence of Gillisia hiemivivida IC154 (type strain).</title>
        <authorList>
            <person name="Bowman J.P."/>
        </authorList>
    </citation>
    <scope>NUCLEOTIDE SEQUENCE [LARGE SCALE GENOMIC DNA]</scope>
    <source>
        <strain evidence="2 3">IC154</strain>
    </source>
</reference>
<accession>A0A5C6ZP13</accession>
<dbReference type="RefSeq" id="WP_146933910.1">
    <property type="nucleotide sequence ID" value="NZ_CBCSHZ010000022.1"/>
</dbReference>
<sequence>MKNNRNSFLNATVGILKLPSVAFFFYKNAKKQKRFIKQNLLPLLSSFEETNDGSISKADLKKITNYYALGVPGFLGAAFGTLRGKTLLDPERYTMTYLGGISGLLDDLFDDPIKEWSHLEKFILTPDSLIPKNSFEALGLQLYQKGLNKASKPEKLKQKAFEVFQTEKESIFQQGKEISEDKIKELTFLKGGNSFLFYRLCMKHPLDAAEEKLIYQAGGLMQMGNDIFDVWEDVQQEIQTLATCAQDIHKLRTAFIEELNFVVVYAHATTYPKNNIKQFINFILLGISRVLVCLDQFEELQDSETSTFQPEKYSRKQLICDMELIKNKKAATKHYLGLHSKYL</sequence>
<proteinExistence type="predicted"/>
<keyword evidence="1" id="KW-0472">Membrane</keyword>
<gene>
    <name evidence="2" type="ORF">ES724_13930</name>
</gene>
<keyword evidence="1" id="KW-0812">Transmembrane</keyword>
<dbReference type="EMBL" id="VORY01000021">
    <property type="protein sequence ID" value="TXD92450.1"/>
    <property type="molecule type" value="Genomic_DNA"/>
</dbReference>
<feature type="transmembrane region" description="Helical" evidence="1">
    <location>
        <begin position="6"/>
        <end position="26"/>
    </location>
</feature>
<protein>
    <submittedName>
        <fullName evidence="2">Uncharacterized protein</fullName>
    </submittedName>
</protein>
<evidence type="ECO:0000313" key="3">
    <source>
        <dbReference type="Proteomes" id="UP000321367"/>
    </source>
</evidence>
<keyword evidence="3" id="KW-1185">Reference proteome</keyword>
<dbReference type="AlphaFoldDB" id="A0A5C6ZP13"/>
<name>A0A5C6ZP13_9FLAO</name>
<evidence type="ECO:0000256" key="1">
    <source>
        <dbReference type="SAM" id="Phobius"/>
    </source>
</evidence>
<comment type="caution">
    <text evidence="2">The sequence shown here is derived from an EMBL/GenBank/DDBJ whole genome shotgun (WGS) entry which is preliminary data.</text>
</comment>
<evidence type="ECO:0000313" key="2">
    <source>
        <dbReference type="EMBL" id="TXD92450.1"/>
    </source>
</evidence>
<dbReference type="OrthoDB" id="658381at2"/>